<name>A0ABS7K4J6_9BACI</name>
<dbReference type="HAMAP" id="MF_02104">
    <property type="entry name" value="LutC"/>
    <property type="match status" value="1"/>
</dbReference>
<evidence type="ECO:0000313" key="4">
    <source>
        <dbReference type="Proteomes" id="UP000769780"/>
    </source>
</evidence>
<gene>
    <name evidence="1" type="primary">lutC</name>
    <name evidence="3" type="ORF">H0185_10165</name>
</gene>
<dbReference type="SUPFAM" id="SSF100950">
    <property type="entry name" value="NagB/RpiA/CoA transferase-like"/>
    <property type="match status" value="1"/>
</dbReference>
<proteinExistence type="inferred from homology"/>
<dbReference type="EMBL" id="JACWFH010000011">
    <property type="protein sequence ID" value="MBY0097176.1"/>
    <property type="molecule type" value="Genomic_DNA"/>
</dbReference>
<comment type="similarity">
    <text evidence="1">Belongs to the LutC/YkgG family.</text>
</comment>
<dbReference type="InterPro" id="IPR003741">
    <property type="entry name" value="LUD_dom"/>
</dbReference>
<dbReference type="InterPro" id="IPR037171">
    <property type="entry name" value="NagB/RpiA_transferase-like"/>
</dbReference>
<comment type="caution">
    <text evidence="3">The sequence shown here is derived from an EMBL/GenBank/DDBJ whole genome shotgun (WGS) entry which is preliminary data.</text>
</comment>
<dbReference type="PANTHER" id="PTHR43682:SF1">
    <property type="entry name" value="LACTATE UTILIZATION PROTEIN C"/>
    <property type="match status" value="1"/>
</dbReference>
<organism evidence="3 4">
    <name type="scientific">Mesobacillus maritimus</name>
    <dbReference type="NCBI Taxonomy" id="1643336"/>
    <lineage>
        <taxon>Bacteria</taxon>
        <taxon>Bacillati</taxon>
        <taxon>Bacillota</taxon>
        <taxon>Bacilli</taxon>
        <taxon>Bacillales</taxon>
        <taxon>Bacillaceae</taxon>
        <taxon>Mesobacillus</taxon>
    </lineage>
</organism>
<sequence>MTGTIQNRESFLNNIARQLGRDRLKEPLQKPEWKYNPQDKVLADATVDDLVEVLESHCEKINTTFITTTKAGLTVALNEAVKNYGGGPVVTWKDERFTHWGLNDLFNNEWPKQGLEYHEWDYTSGDDNIRRAEQANVGITISEVTLAESATVVLFSSKDRGRTVSFLPKTYIALVPKSSIVPRMTQAAKKMREMHQDGQRVPACVNFISGPSNSADIELQLVVGVHGPFKATYILIDDL</sequence>
<dbReference type="InterPro" id="IPR024185">
    <property type="entry name" value="FTHF_cligase-like_sf"/>
</dbReference>
<protein>
    <recommendedName>
        <fullName evidence="1">Lactate utilization protein C</fullName>
    </recommendedName>
</protein>
<reference evidence="3 4" key="1">
    <citation type="submission" date="2020-07" db="EMBL/GenBank/DDBJ databases">
        <title>Fungal Genomes of the International Space Station.</title>
        <authorList>
            <person name="Seuylemezian A."/>
            <person name="Singh N.K."/>
            <person name="Wood J."/>
            <person name="Venkateswaran K."/>
        </authorList>
    </citation>
    <scope>NUCLEOTIDE SEQUENCE [LARGE SCALE GENOMIC DNA]</scope>
    <source>
        <strain evidence="3 4">PL-B2</strain>
    </source>
</reference>
<dbReference type="Pfam" id="PF02589">
    <property type="entry name" value="LUD_dom"/>
    <property type="match status" value="1"/>
</dbReference>
<dbReference type="PANTHER" id="PTHR43682">
    <property type="entry name" value="LACTATE UTILIZATION PROTEIN C"/>
    <property type="match status" value="1"/>
</dbReference>
<comment type="function">
    <text evidence="1">Is involved in L-lactate degradation and allows cells to grow with lactate as the sole carbon source.</text>
</comment>
<accession>A0ABS7K4J6</accession>
<dbReference type="Proteomes" id="UP000769780">
    <property type="component" value="Unassembled WGS sequence"/>
</dbReference>
<dbReference type="Gene3D" id="3.40.50.10420">
    <property type="entry name" value="NagB/RpiA/CoA transferase-like"/>
    <property type="match status" value="1"/>
</dbReference>
<keyword evidence="4" id="KW-1185">Reference proteome</keyword>
<evidence type="ECO:0000256" key="1">
    <source>
        <dbReference type="HAMAP-Rule" id="MF_02104"/>
    </source>
</evidence>
<evidence type="ECO:0000313" key="3">
    <source>
        <dbReference type="EMBL" id="MBY0097176.1"/>
    </source>
</evidence>
<dbReference type="InterPro" id="IPR022823">
    <property type="entry name" value="LutC"/>
</dbReference>
<evidence type="ECO:0000259" key="2">
    <source>
        <dbReference type="Pfam" id="PF02589"/>
    </source>
</evidence>
<feature type="domain" description="LUD" evidence="2">
    <location>
        <begin position="52"/>
        <end position="236"/>
    </location>
</feature>